<comment type="caution">
    <text evidence="7">The sequence shown here is derived from an EMBL/GenBank/DDBJ whole genome shotgun (WGS) entry which is preliminary data.</text>
</comment>
<name>A0A9D7SCW2_9BACT</name>
<sequence length="357" mass="41300">MNEDQIEIAEDNDYEIMQFVIDPKQGTMRLDQYLTDRIPKVSRNKIQNAITAGMITLNSKPVKSNYKIRPGDVCDVIFPKFHDSDDIIAEDIPLDILYEDDHIMLVNKKPGMVVHPAGGHSNGTLVNALAGYFGKQRTETSAPPSRERYGLVHRIDKETSGILIIAKTDFAHVHLSKQFFDHTIEREYMALVWGEPLPNIGTITGNIGRDPHNRHKMFLFSDGLQGKHAITHYELIESFYFVSLIKCKLETGRTHQIRIHLKHHGHPLFNDERYGGDSILKGTVFTKYKQFIQNCYKMVPRFALHARSLGFIHPHTNEKMFFEIPPPDDFTQLVEKWRHYVSHRKEQLVDNNEVWED</sequence>
<dbReference type="EC" id="5.4.99.-" evidence="5"/>
<comment type="similarity">
    <text evidence="1 5">Belongs to the pseudouridine synthase RluA family.</text>
</comment>
<comment type="function">
    <text evidence="5">Responsible for synthesis of pseudouridine from uracil.</text>
</comment>
<dbReference type="InterPro" id="IPR020103">
    <property type="entry name" value="PsdUridine_synth_cat_dom_sf"/>
</dbReference>
<dbReference type="NCBIfam" id="TIGR00005">
    <property type="entry name" value="rluA_subfam"/>
    <property type="match status" value="1"/>
</dbReference>
<keyword evidence="2 5" id="KW-0413">Isomerase</keyword>
<dbReference type="AlphaFoldDB" id="A0A9D7SCW2"/>
<evidence type="ECO:0000256" key="1">
    <source>
        <dbReference type="ARBA" id="ARBA00010876"/>
    </source>
</evidence>
<proteinExistence type="inferred from homology"/>
<dbReference type="SUPFAM" id="SSF55120">
    <property type="entry name" value="Pseudouridine synthase"/>
    <property type="match status" value="1"/>
</dbReference>
<dbReference type="InterPro" id="IPR002942">
    <property type="entry name" value="S4_RNA-bd"/>
</dbReference>
<evidence type="ECO:0000256" key="3">
    <source>
        <dbReference type="PIRSR" id="PIRSR606225-1"/>
    </source>
</evidence>
<feature type="active site" evidence="3">
    <location>
        <position position="156"/>
    </location>
</feature>
<dbReference type="EMBL" id="JADKFW010000021">
    <property type="protein sequence ID" value="MBK9719656.1"/>
    <property type="molecule type" value="Genomic_DNA"/>
</dbReference>
<dbReference type="PROSITE" id="PS50889">
    <property type="entry name" value="S4"/>
    <property type="match status" value="1"/>
</dbReference>
<dbReference type="InterPro" id="IPR050188">
    <property type="entry name" value="RluA_PseudoU_synthase"/>
</dbReference>
<evidence type="ECO:0000313" key="7">
    <source>
        <dbReference type="EMBL" id="MBK9719656.1"/>
    </source>
</evidence>
<protein>
    <recommendedName>
        <fullName evidence="5">Pseudouridine synthase</fullName>
        <ecNumber evidence="5">5.4.99.-</ecNumber>
    </recommendedName>
</protein>
<dbReference type="InterPro" id="IPR036986">
    <property type="entry name" value="S4_RNA-bd_sf"/>
</dbReference>
<dbReference type="Pfam" id="PF01479">
    <property type="entry name" value="S4"/>
    <property type="match status" value="1"/>
</dbReference>
<organism evidence="7 8">
    <name type="scientific">Candidatus Defluviibacterium haderslevense</name>
    <dbReference type="NCBI Taxonomy" id="2981993"/>
    <lineage>
        <taxon>Bacteria</taxon>
        <taxon>Pseudomonadati</taxon>
        <taxon>Bacteroidota</taxon>
        <taxon>Saprospiria</taxon>
        <taxon>Saprospirales</taxon>
        <taxon>Saprospiraceae</taxon>
        <taxon>Candidatus Defluviibacterium</taxon>
    </lineage>
</organism>
<dbReference type="GO" id="GO:0000455">
    <property type="term" value="P:enzyme-directed rRNA pseudouridine synthesis"/>
    <property type="evidence" value="ECO:0007669"/>
    <property type="project" value="TreeGrafter"/>
</dbReference>
<dbReference type="InterPro" id="IPR006225">
    <property type="entry name" value="PsdUridine_synth_RluC/D"/>
</dbReference>
<accession>A0A9D7SCW2</accession>
<dbReference type="CDD" id="cd02869">
    <property type="entry name" value="PseudoU_synth_RluA_like"/>
    <property type="match status" value="1"/>
</dbReference>
<evidence type="ECO:0000259" key="6">
    <source>
        <dbReference type="SMART" id="SM00363"/>
    </source>
</evidence>
<evidence type="ECO:0000256" key="5">
    <source>
        <dbReference type="RuleBase" id="RU362028"/>
    </source>
</evidence>
<dbReference type="PROSITE" id="PS01129">
    <property type="entry name" value="PSI_RLU"/>
    <property type="match status" value="1"/>
</dbReference>
<evidence type="ECO:0000313" key="8">
    <source>
        <dbReference type="Proteomes" id="UP000808349"/>
    </source>
</evidence>
<gene>
    <name evidence="7" type="ORF">IPO85_19485</name>
</gene>
<dbReference type="SMART" id="SM00363">
    <property type="entry name" value="S4"/>
    <property type="match status" value="1"/>
</dbReference>
<feature type="domain" description="RNA-binding S4" evidence="6">
    <location>
        <begin position="28"/>
        <end position="93"/>
    </location>
</feature>
<dbReference type="InterPro" id="IPR006145">
    <property type="entry name" value="PsdUridine_synth_RsuA/RluA"/>
</dbReference>
<dbReference type="PANTHER" id="PTHR21600:SF44">
    <property type="entry name" value="RIBOSOMAL LARGE SUBUNIT PSEUDOURIDINE SYNTHASE D"/>
    <property type="match status" value="1"/>
</dbReference>
<dbReference type="Gene3D" id="3.30.2350.10">
    <property type="entry name" value="Pseudouridine synthase"/>
    <property type="match status" value="1"/>
</dbReference>
<dbReference type="Proteomes" id="UP000808349">
    <property type="component" value="Unassembled WGS sequence"/>
</dbReference>
<evidence type="ECO:0000256" key="2">
    <source>
        <dbReference type="ARBA" id="ARBA00023235"/>
    </source>
</evidence>
<dbReference type="SUPFAM" id="SSF55174">
    <property type="entry name" value="Alpha-L RNA-binding motif"/>
    <property type="match status" value="1"/>
</dbReference>
<dbReference type="PANTHER" id="PTHR21600">
    <property type="entry name" value="MITOCHONDRIAL RNA PSEUDOURIDINE SYNTHASE"/>
    <property type="match status" value="1"/>
</dbReference>
<dbReference type="Pfam" id="PF00849">
    <property type="entry name" value="PseudoU_synth_2"/>
    <property type="match status" value="1"/>
</dbReference>
<dbReference type="InterPro" id="IPR006224">
    <property type="entry name" value="PsdUridine_synth_RluA-like_CS"/>
</dbReference>
<dbReference type="CDD" id="cd00165">
    <property type="entry name" value="S4"/>
    <property type="match status" value="1"/>
</dbReference>
<dbReference type="GO" id="GO:0120159">
    <property type="term" value="F:rRNA pseudouridine synthase activity"/>
    <property type="evidence" value="ECO:0007669"/>
    <property type="project" value="UniProtKB-ARBA"/>
</dbReference>
<keyword evidence="4" id="KW-0694">RNA-binding</keyword>
<dbReference type="Gene3D" id="3.10.290.10">
    <property type="entry name" value="RNA-binding S4 domain"/>
    <property type="match status" value="1"/>
</dbReference>
<reference evidence="7 8" key="1">
    <citation type="submission" date="2020-10" db="EMBL/GenBank/DDBJ databases">
        <title>Connecting structure to function with the recovery of over 1000 high-quality activated sludge metagenome-assembled genomes encoding full-length rRNA genes using long-read sequencing.</title>
        <authorList>
            <person name="Singleton C.M."/>
            <person name="Petriglieri F."/>
            <person name="Kristensen J.M."/>
            <person name="Kirkegaard R.H."/>
            <person name="Michaelsen T.Y."/>
            <person name="Andersen M.H."/>
            <person name="Karst S.M."/>
            <person name="Dueholm M.S."/>
            <person name="Nielsen P.H."/>
            <person name="Albertsen M."/>
        </authorList>
    </citation>
    <scope>NUCLEOTIDE SEQUENCE [LARGE SCALE GENOMIC DNA]</scope>
    <source>
        <strain evidence="7">Ribe_18-Q3-R11-54_BAT3C.373</strain>
    </source>
</reference>
<comment type="catalytic activity">
    <reaction evidence="5">
        <text>a uridine in RNA = a pseudouridine in RNA</text>
        <dbReference type="Rhea" id="RHEA:48348"/>
        <dbReference type="Rhea" id="RHEA-COMP:12068"/>
        <dbReference type="Rhea" id="RHEA-COMP:12069"/>
        <dbReference type="ChEBI" id="CHEBI:65314"/>
        <dbReference type="ChEBI" id="CHEBI:65315"/>
    </reaction>
</comment>
<dbReference type="GO" id="GO:0003723">
    <property type="term" value="F:RNA binding"/>
    <property type="evidence" value="ECO:0007669"/>
    <property type="project" value="UniProtKB-KW"/>
</dbReference>
<evidence type="ECO:0000256" key="4">
    <source>
        <dbReference type="PROSITE-ProRule" id="PRU00182"/>
    </source>
</evidence>